<sequence>MLGLRTTIYKVDDIDEAKEWFAKAFETSAYFDESYYVGFNIAGYELGLIPDESITPKSSNVLSYWGVEDIVKEYEKFLALGARELEAPHNVGGEIIVAAVLDPWNNAVGLIYNPEFKLES</sequence>
<dbReference type="Pfam" id="PF00903">
    <property type="entry name" value="Glyoxalase"/>
    <property type="match status" value="1"/>
</dbReference>
<reference evidence="2 3" key="1">
    <citation type="submission" date="2022-10" db="EMBL/GenBank/DDBJ databases">
        <title>Comparative genomics and taxonomic characterization of three novel marine species of genus Reichenbachiella exhibiting antioxidant and polysaccharide degradation activities.</title>
        <authorList>
            <person name="Muhammad N."/>
            <person name="Lee Y.-J."/>
            <person name="Ko J."/>
            <person name="Kim S.-G."/>
        </authorList>
    </citation>
    <scope>NUCLEOTIDE SEQUENCE [LARGE SCALE GENOMIC DNA]</scope>
    <source>
        <strain evidence="2 3">ABR2-5</strain>
    </source>
</reference>
<name>A0ABT3CVU9_9BACT</name>
<dbReference type="InterPro" id="IPR004360">
    <property type="entry name" value="Glyas_Fos-R_dOase_dom"/>
</dbReference>
<dbReference type="RefSeq" id="WP_264138654.1">
    <property type="nucleotide sequence ID" value="NZ_JAOYOD010000001.1"/>
</dbReference>
<evidence type="ECO:0000313" key="3">
    <source>
        <dbReference type="Proteomes" id="UP001300692"/>
    </source>
</evidence>
<dbReference type="EMBL" id="JAOYOD010000001">
    <property type="protein sequence ID" value="MCV9387836.1"/>
    <property type="molecule type" value="Genomic_DNA"/>
</dbReference>
<feature type="domain" description="Glyoxalase/fosfomycin resistance/dioxygenase" evidence="1">
    <location>
        <begin position="10"/>
        <end position="108"/>
    </location>
</feature>
<organism evidence="2 3">
    <name type="scientific">Reichenbachiella ulvae</name>
    <dbReference type="NCBI Taxonomy" id="2980104"/>
    <lineage>
        <taxon>Bacteria</taxon>
        <taxon>Pseudomonadati</taxon>
        <taxon>Bacteroidota</taxon>
        <taxon>Cytophagia</taxon>
        <taxon>Cytophagales</taxon>
        <taxon>Reichenbachiellaceae</taxon>
        <taxon>Reichenbachiella</taxon>
    </lineage>
</organism>
<proteinExistence type="predicted"/>
<dbReference type="SUPFAM" id="SSF54593">
    <property type="entry name" value="Glyoxalase/Bleomycin resistance protein/Dihydroxybiphenyl dioxygenase"/>
    <property type="match status" value="1"/>
</dbReference>
<protein>
    <submittedName>
        <fullName evidence="2">VOC family protein</fullName>
    </submittedName>
</protein>
<dbReference type="Proteomes" id="UP001300692">
    <property type="component" value="Unassembled WGS sequence"/>
</dbReference>
<dbReference type="Gene3D" id="3.10.180.10">
    <property type="entry name" value="2,3-Dihydroxybiphenyl 1,2-Dioxygenase, domain 1"/>
    <property type="match status" value="1"/>
</dbReference>
<evidence type="ECO:0000259" key="1">
    <source>
        <dbReference type="Pfam" id="PF00903"/>
    </source>
</evidence>
<keyword evidence="3" id="KW-1185">Reference proteome</keyword>
<accession>A0ABT3CVU9</accession>
<comment type="caution">
    <text evidence="2">The sequence shown here is derived from an EMBL/GenBank/DDBJ whole genome shotgun (WGS) entry which is preliminary data.</text>
</comment>
<gene>
    <name evidence="2" type="ORF">N7U62_14230</name>
</gene>
<evidence type="ECO:0000313" key="2">
    <source>
        <dbReference type="EMBL" id="MCV9387836.1"/>
    </source>
</evidence>
<dbReference type="InterPro" id="IPR029068">
    <property type="entry name" value="Glyas_Bleomycin-R_OHBP_Dase"/>
</dbReference>